<accession>A0ABS2FBY4</accession>
<evidence type="ECO:0000313" key="3">
    <source>
        <dbReference type="EMBL" id="MBM6817794.1"/>
    </source>
</evidence>
<evidence type="ECO:0000259" key="1">
    <source>
        <dbReference type="Pfam" id="PF09972"/>
    </source>
</evidence>
<dbReference type="Pfam" id="PF20990">
    <property type="entry name" value="DUF2207_C"/>
    <property type="match status" value="1"/>
</dbReference>
<organism evidence="3 4">
    <name type="scientific">Clostridium saudiense</name>
    <dbReference type="NCBI Taxonomy" id="1414720"/>
    <lineage>
        <taxon>Bacteria</taxon>
        <taxon>Bacillati</taxon>
        <taxon>Bacillota</taxon>
        <taxon>Clostridia</taxon>
        <taxon>Eubacteriales</taxon>
        <taxon>Clostridiaceae</taxon>
        <taxon>Clostridium</taxon>
    </lineage>
</organism>
<feature type="domain" description="Predicted membrane protein YciQ-like C-terminal" evidence="2">
    <location>
        <begin position="287"/>
        <end position="406"/>
    </location>
</feature>
<reference evidence="3 4" key="1">
    <citation type="journal article" date="2021" name="Sci. Rep.">
        <title>The distribution of antibiotic resistance genes in chicken gut microbiota commensals.</title>
        <authorList>
            <person name="Juricova H."/>
            <person name="Matiasovicova J."/>
            <person name="Kubasova T."/>
            <person name="Cejkova D."/>
            <person name="Rychlik I."/>
        </authorList>
    </citation>
    <scope>NUCLEOTIDE SEQUENCE [LARGE SCALE GENOMIC DNA]</scope>
    <source>
        <strain evidence="3 4">An435</strain>
    </source>
</reference>
<dbReference type="Pfam" id="PF09972">
    <property type="entry name" value="DUF2207"/>
    <property type="match status" value="1"/>
</dbReference>
<name>A0ABS2FBY4_9CLOT</name>
<evidence type="ECO:0000259" key="2">
    <source>
        <dbReference type="Pfam" id="PF20990"/>
    </source>
</evidence>
<proteinExistence type="predicted"/>
<keyword evidence="4" id="KW-1185">Reference proteome</keyword>
<dbReference type="InterPro" id="IPR018702">
    <property type="entry name" value="DUF2207"/>
</dbReference>
<sequence length="562" mass="64267">MKKLLTILTIIFVLILPKSVLADSREYFIDNLNIDAQILANGDVVVNEILQYRFQGEFNGIYRNLKLNGTDQYLINSVSIIDSLGNIIEATEGYNEENNTYEINEDYDETQIKLFCKSSNESKKINLNYTIKGAAKKYTDYSELYWSFYNVKNIDSVKEGTLKITLKDTSFSIDNLSYDIYGDGDITAYNTEDSIDIKFRNLTTLIGIDLKFQKEYLSMADEISHEDDYIMEDLNYYGKEANSNDVGFAIKLFVIIGVVLAAVAVDRRNFNKEVNEYRGKCKFTKEEFIMEPPSDLPPALVNLLMNEKAVSKEMLNITLFYLVNKGYYTIEEKTTKDNNDLVFIRTDYNKESEYSHLNFILEWFKNYEVRGSFSIEEIKSSLSSSRRAKVFIDNLNYWLIKVRNDGENIGFYTKIRNKNILENTWYNEKCKWIAYKKYLKNRYKFNGVNNTSLIELTVIYASALQVGKNKLKGIIDSITSNVSENINSFSNTEYIYMNNYLLYLAMFNNIANDALHIANRQRPSIEFNSGSGDSGDSGSSGGNDFFSGGDFTGGGGGDSGAF</sequence>
<evidence type="ECO:0000313" key="4">
    <source>
        <dbReference type="Proteomes" id="UP000767334"/>
    </source>
</evidence>
<protein>
    <submittedName>
        <fullName evidence="3">DUF2207 domain-containing protein</fullName>
    </submittedName>
</protein>
<dbReference type="InterPro" id="IPR048389">
    <property type="entry name" value="YciQ-like_C"/>
</dbReference>
<dbReference type="Proteomes" id="UP000767334">
    <property type="component" value="Unassembled WGS sequence"/>
</dbReference>
<comment type="caution">
    <text evidence="3">The sequence shown here is derived from an EMBL/GenBank/DDBJ whole genome shotgun (WGS) entry which is preliminary data.</text>
</comment>
<dbReference type="RefSeq" id="WP_204571698.1">
    <property type="nucleotide sequence ID" value="NZ_JACJLL010000001.1"/>
</dbReference>
<dbReference type="EMBL" id="JACJLL010000001">
    <property type="protein sequence ID" value="MBM6817794.1"/>
    <property type="molecule type" value="Genomic_DNA"/>
</dbReference>
<feature type="domain" description="DUF2207" evidence="1">
    <location>
        <begin position="29"/>
        <end position="202"/>
    </location>
</feature>
<gene>
    <name evidence="3" type="ORF">H6A19_00320</name>
</gene>